<organism evidence="1 2">
    <name type="scientific">Byssochlamys spectabilis (strain No. 5 / NBRC 109023)</name>
    <name type="common">Paecilomyces variotii</name>
    <dbReference type="NCBI Taxonomy" id="1356009"/>
    <lineage>
        <taxon>Eukaryota</taxon>
        <taxon>Fungi</taxon>
        <taxon>Dikarya</taxon>
        <taxon>Ascomycota</taxon>
        <taxon>Pezizomycotina</taxon>
        <taxon>Eurotiomycetes</taxon>
        <taxon>Eurotiomycetidae</taxon>
        <taxon>Eurotiales</taxon>
        <taxon>Thermoascaceae</taxon>
        <taxon>Paecilomyces</taxon>
    </lineage>
</organism>
<sequence>MNNLHVDALCFSFVLDFRARSRQRLGHSESVWQIGSRGPVRGTDEILRLLMGWRLPSPLSQGRYDRWRRRGALWDKLQVRFETGIGSEVRKVLLELRMSICKSLPLRASFRNSPYLRGSGHIWQQQIALLLDIQVW</sequence>
<reference evidence="2" key="1">
    <citation type="journal article" date="2014" name="Genome Announc.">
        <title>Draft genome sequence of the formaldehyde-resistant fungus Byssochlamys spectabilis No. 5 (anamorph Paecilomyces variotii No. 5) (NBRC109023).</title>
        <authorList>
            <person name="Oka T."/>
            <person name="Ekino K."/>
            <person name="Fukuda K."/>
            <person name="Nomura Y."/>
        </authorList>
    </citation>
    <scope>NUCLEOTIDE SEQUENCE [LARGE SCALE GENOMIC DNA]</scope>
    <source>
        <strain evidence="2">No. 5 / NBRC 109023</strain>
    </source>
</reference>
<dbReference type="AlphaFoldDB" id="V5G2P7"/>
<dbReference type="EMBL" id="BAUL01000158">
    <property type="protein sequence ID" value="GAD96276.1"/>
    <property type="molecule type" value="Genomic_DNA"/>
</dbReference>
<evidence type="ECO:0000313" key="2">
    <source>
        <dbReference type="Proteomes" id="UP000018001"/>
    </source>
</evidence>
<keyword evidence="2" id="KW-1185">Reference proteome</keyword>
<protein>
    <submittedName>
        <fullName evidence="1">Uncharacterized protein</fullName>
    </submittedName>
</protein>
<dbReference type="InParanoid" id="V5G2P7"/>
<dbReference type="Proteomes" id="UP000018001">
    <property type="component" value="Unassembled WGS sequence"/>
</dbReference>
<proteinExistence type="predicted"/>
<accession>V5G2P7</accession>
<dbReference type="HOGENOM" id="CLU_1875143_0_0_1"/>
<evidence type="ECO:0000313" key="1">
    <source>
        <dbReference type="EMBL" id="GAD96276.1"/>
    </source>
</evidence>
<gene>
    <name evidence="1" type="ORF">PVAR5_4926</name>
</gene>
<comment type="caution">
    <text evidence="1">The sequence shown here is derived from an EMBL/GenBank/DDBJ whole genome shotgun (WGS) entry which is preliminary data.</text>
</comment>
<name>V5G2P7_BYSSN</name>